<reference evidence="1 2" key="1">
    <citation type="submission" date="2018-05" db="EMBL/GenBank/DDBJ databases">
        <title>Freshwater and sediment microbial communities from various areas in North America, analyzing microbe dynamics in response to fracking.</title>
        <authorList>
            <person name="Lamendella R."/>
        </authorList>
    </citation>
    <scope>NUCLEOTIDE SEQUENCE [LARGE SCALE GENOMIC DNA]</scope>
    <source>
        <strain evidence="1 2">67</strain>
    </source>
</reference>
<dbReference type="CDD" id="cd03441">
    <property type="entry name" value="R_hydratase_like"/>
    <property type="match status" value="1"/>
</dbReference>
<evidence type="ECO:0000313" key="1">
    <source>
        <dbReference type="EMBL" id="PXW41371.1"/>
    </source>
</evidence>
<dbReference type="Proteomes" id="UP000247485">
    <property type="component" value="Unassembled WGS sequence"/>
</dbReference>
<dbReference type="AlphaFoldDB" id="A0A318FFF5"/>
<dbReference type="RefSeq" id="WP_110275812.1">
    <property type="nucleotide sequence ID" value="NZ_QJJG01000015.1"/>
</dbReference>
<protein>
    <submittedName>
        <fullName evidence="1">MaoC dehydratase-like protein</fullName>
    </submittedName>
</protein>
<name>A0A318FFF5_KLEOX</name>
<comment type="caution">
    <text evidence="1">The sequence shown here is derived from an EMBL/GenBank/DDBJ whole genome shotgun (WGS) entry which is preliminary data.</text>
</comment>
<dbReference type="Gene3D" id="3.10.129.10">
    <property type="entry name" value="Hotdog Thioesterase"/>
    <property type="match status" value="1"/>
</dbReference>
<proteinExistence type="predicted"/>
<organism evidence="1 2">
    <name type="scientific">Klebsiella oxytoca</name>
    <dbReference type="NCBI Taxonomy" id="571"/>
    <lineage>
        <taxon>Bacteria</taxon>
        <taxon>Pseudomonadati</taxon>
        <taxon>Pseudomonadota</taxon>
        <taxon>Gammaproteobacteria</taxon>
        <taxon>Enterobacterales</taxon>
        <taxon>Enterobacteriaceae</taxon>
        <taxon>Klebsiella/Raoultella group</taxon>
        <taxon>Klebsiella</taxon>
    </lineage>
</organism>
<sequence>MTRLRYTLADAHQWAAFSGDDNPIHFDLSAARAMGGSQLSVHGMRALLDVKRDVQSRLAYPSSRAEGYLKCQVRLRRPLWCEADWLLTPGPAKKRVLSAASVMHPQSDEVCLSCQMSLAAEPESLVGKQPSELDSKTLLALQSHFNSAWPDLAQWQFLDALLFRQLISDKALLNQENIAALLDQEETSLQQIFTRYPVLQTHQEVIFDARFADKGAPIWPESLSLWLLPSLVVGQVEQGALVRIAAAAQLNDQIMTNVITLKVGPIDN</sequence>
<dbReference type="SUPFAM" id="SSF54637">
    <property type="entry name" value="Thioesterase/thiol ester dehydrase-isomerase"/>
    <property type="match status" value="1"/>
</dbReference>
<evidence type="ECO:0000313" key="2">
    <source>
        <dbReference type="Proteomes" id="UP000247485"/>
    </source>
</evidence>
<accession>A0A318FFF5</accession>
<dbReference type="InterPro" id="IPR029069">
    <property type="entry name" value="HotDog_dom_sf"/>
</dbReference>
<dbReference type="EMBL" id="QJJG01000015">
    <property type="protein sequence ID" value="PXW41371.1"/>
    <property type="molecule type" value="Genomic_DNA"/>
</dbReference>
<gene>
    <name evidence="1" type="ORF">DET57_11545</name>
</gene>